<evidence type="ECO:0000313" key="6">
    <source>
        <dbReference type="EMBL" id="SEM79602.1"/>
    </source>
</evidence>
<evidence type="ECO:0000259" key="5">
    <source>
        <dbReference type="PROSITE" id="PS50983"/>
    </source>
</evidence>
<dbReference type="PANTHER" id="PTHR30535">
    <property type="entry name" value="VITAMIN B12-BINDING PROTEIN"/>
    <property type="match status" value="1"/>
</dbReference>
<reference evidence="6 7" key="1">
    <citation type="submission" date="2016-10" db="EMBL/GenBank/DDBJ databases">
        <authorList>
            <person name="de Groot N.N."/>
        </authorList>
    </citation>
    <scope>NUCLEOTIDE SEQUENCE [LARGE SCALE GENOMIC DNA]</scope>
    <source>
        <strain evidence="6 7">CGMCC 1.5070</strain>
    </source>
</reference>
<organism evidence="6 7">
    <name type="scientific">Hydrogenoanaerobacterium saccharovorans</name>
    <dbReference type="NCBI Taxonomy" id="474960"/>
    <lineage>
        <taxon>Bacteria</taxon>
        <taxon>Bacillati</taxon>
        <taxon>Bacillota</taxon>
        <taxon>Clostridia</taxon>
        <taxon>Eubacteriales</taxon>
        <taxon>Oscillospiraceae</taxon>
        <taxon>Hydrogenoanaerobacterium</taxon>
    </lineage>
</organism>
<dbReference type="Proteomes" id="UP000199158">
    <property type="component" value="Unassembled WGS sequence"/>
</dbReference>
<comment type="similarity">
    <text evidence="1">Belongs to the bacterial solute-binding protein 8 family.</text>
</comment>
<dbReference type="EMBL" id="FOCG01000001">
    <property type="protein sequence ID" value="SEM79602.1"/>
    <property type="molecule type" value="Genomic_DNA"/>
</dbReference>
<keyword evidence="2 4" id="KW-0732">Signal</keyword>
<dbReference type="Gene3D" id="3.40.50.1980">
    <property type="entry name" value="Nitrogenase molybdenum iron protein domain"/>
    <property type="match status" value="2"/>
</dbReference>
<gene>
    <name evidence="6" type="ORF">SAMN05216180_1791</name>
</gene>
<dbReference type="Pfam" id="PF01497">
    <property type="entry name" value="Peripla_BP_2"/>
    <property type="match status" value="1"/>
</dbReference>
<dbReference type="InterPro" id="IPR002491">
    <property type="entry name" value="ABC_transptr_periplasmic_BD"/>
</dbReference>
<feature type="chain" id="PRO_5011794795" evidence="4">
    <location>
        <begin position="24"/>
        <end position="318"/>
    </location>
</feature>
<dbReference type="InterPro" id="IPR050902">
    <property type="entry name" value="ABC_Transporter_SBP"/>
</dbReference>
<dbReference type="OrthoDB" id="9816357at2"/>
<sequence length="318" mass="34904">MTIKKLIALLLAFAMLLAVPACSKKEKDTGSAGTSESESMDENGNFPVKFEKARIKEAPERVVSLSPSLTEIICDLGYFNKLAGVSDYCTYENEDIDGLPKVGTINAPKMESIETIKPDVVLTSSPFIEADLVKLQQMNAVVVVLPRAKSMQELETLYTDVGRIFEGETDGAAKGKALFSEQSARIDEIAAKIKTATVDKQPVAAYLRLMPLTLATGDTFEGQLLEAIGFKNSASAYGEWIYPQDKAIDLMPDVLFYDKAIGLEGVKGSQIYNTTPAYANSKCFEFDFEVFERQGIRMFDMLEDMAKQACPEAFAAQE</sequence>
<evidence type="ECO:0000256" key="1">
    <source>
        <dbReference type="ARBA" id="ARBA00008814"/>
    </source>
</evidence>
<dbReference type="GO" id="GO:0071281">
    <property type="term" value="P:cellular response to iron ion"/>
    <property type="evidence" value="ECO:0007669"/>
    <property type="project" value="TreeGrafter"/>
</dbReference>
<dbReference type="PANTHER" id="PTHR30535:SF34">
    <property type="entry name" value="MOLYBDATE-BINDING PROTEIN MOLA"/>
    <property type="match status" value="1"/>
</dbReference>
<protein>
    <submittedName>
        <fullName evidence="6">Iron complex transport system substrate-binding protein</fullName>
    </submittedName>
</protein>
<dbReference type="InterPro" id="IPR054828">
    <property type="entry name" value="Vit_B12_bind_prot"/>
</dbReference>
<feature type="signal peptide" evidence="4">
    <location>
        <begin position="1"/>
        <end position="23"/>
    </location>
</feature>
<feature type="domain" description="Fe/B12 periplasmic-binding" evidence="5">
    <location>
        <begin position="61"/>
        <end position="313"/>
    </location>
</feature>
<evidence type="ECO:0000313" key="7">
    <source>
        <dbReference type="Proteomes" id="UP000199158"/>
    </source>
</evidence>
<dbReference type="PROSITE" id="PS50983">
    <property type="entry name" value="FE_B12_PBP"/>
    <property type="match status" value="1"/>
</dbReference>
<evidence type="ECO:0000256" key="2">
    <source>
        <dbReference type="ARBA" id="ARBA00022729"/>
    </source>
</evidence>
<name>A0A1H8B9R3_9FIRM</name>
<proteinExistence type="inferred from homology"/>
<dbReference type="AlphaFoldDB" id="A0A1H8B9R3"/>
<dbReference type="NCBIfam" id="NF038402">
    <property type="entry name" value="TroA_like"/>
    <property type="match status" value="1"/>
</dbReference>
<evidence type="ECO:0000256" key="3">
    <source>
        <dbReference type="SAM" id="MobiDB-lite"/>
    </source>
</evidence>
<evidence type="ECO:0000256" key="4">
    <source>
        <dbReference type="SAM" id="SignalP"/>
    </source>
</evidence>
<feature type="region of interest" description="Disordered" evidence="3">
    <location>
        <begin position="25"/>
        <end position="44"/>
    </location>
</feature>
<dbReference type="SUPFAM" id="SSF53807">
    <property type="entry name" value="Helical backbone' metal receptor"/>
    <property type="match status" value="1"/>
</dbReference>
<accession>A0A1H8B9R3</accession>
<keyword evidence="7" id="KW-1185">Reference proteome</keyword>
<dbReference type="RefSeq" id="WP_092753705.1">
    <property type="nucleotide sequence ID" value="NZ_FOCG01000001.1"/>
</dbReference>
<dbReference type="STRING" id="474960.SAMN05216180_1791"/>